<dbReference type="Pfam" id="PF12833">
    <property type="entry name" value="HTH_18"/>
    <property type="match status" value="1"/>
</dbReference>
<sequence>MRPTIERVHKAVSPSWHFADYQCTESKIGMQCDWHYHDEIELVLYFDPLNVSPGKIIIDDYIGEASNNNAYLTGPGLPHMLTCVASTATPETPSSSHVLWLDQSWLQSLMVTVPAMSAVSDLLVRANKGLKLSKATFDALYPLMNGASQLKPSAQFVRVVEILMLLSEDKSAQTLTSRPFCFYVAKDTPIFDKLEKAQQFIADHYNTQISVEDMCKHLHMSESSVYRMFEKHFAESFSDHLKNHRLGKACEWLIRSNIAVSVVSEQVGFTNLSNFNRQFRAAKGMTPTTFRRLFR</sequence>
<dbReference type="Proteomes" id="UP001149400">
    <property type="component" value="Unassembled WGS sequence"/>
</dbReference>
<protein>
    <submittedName>
        <fullName evidence="5">AraC family transcriptional regulator</fullName>
    </submittedName>
</protein>
<comment type="caution">
    <text evidence="5">The sequence shown here is derived from an EMBL/GenBank/DDBJ whole genome shotgun (WGS) entry which is preliminary data.</text>
</comment>
<organism evidence="5 6">
    <name type="scientific">Enterovibrio gelatinilyticus</name>
    <dbReference type="NCBI Taxonomy" id="2899819"/>
    <lineage>
        <taxon>Bacteria</taxon>
        <taxon>Pseudomonadati</taxon>
        <taxon>Pseudomonadota</taxon>
        <taxon>Gammaproteobacteria</taxon>
        <taxon>Vibrionales</taxon>
        <taxon>Vibrionaceae</taxon>
        <taxon>Enterovibrio</taxon>
    </lineage>
</organism>
<evidence type="ECO:0000313" key="6">
    <source>
        <dbReference type="Proteomes" id="UP001149400"/>
    </source>
</evidence>
<dbReference type="PROSITE" id="PS00041">
    <property type="entry name" value="HTH_ARAC_FAMILY_1"/>
    <property type="match status" value="1"/>
</dbReference>
<keyword evidence="1" id="KW-0805">Transcription regulation</keyword>
<evidence type="ECO:0000256" key="2">
    <source>
        <dbReference type="ARBA" id="ARBA00023125"/>
    </source>
</evidence>
<dbReference type="SUPFAM" id="SSF46689">
    <property type="entry name" value="Homeodomain-like"/>
    <property type="match status" value="2"/>
</dbReference>
<reference evidence="5" key="1">
    <citation type="submission" date="2021-12" db="EMBL/GenBank/DDBJ databases">
        <title>Enterovibrio ZSDZ35 sp. nov. and Enterovibrio ZSDZ42 sp. nov., isolated from coastal seawater in Qingdao.</title>
        <authorList>
            <person name="Zhang P."/>
        </authorList>
    </citation>
    <scope>NUCLEOTIDE SEQUENCE</scope>
    <source>
        <strain evidence="5">ZSDZ42</strain>
    </source>
</reference>
<keyword evidence="2" id="KW-0238">DNA-binding</keyword>
<keyword evidence="6" id="KW-1185">Reference proteome</keyword>
<dbReference type="SMART" id="SM00342">
    <property type="entry name" value="HTH_ARAC"/>
    <property type="match status" value="1"/>
</dbReference>
<evidence type="ECO:0000313" key="5">
    <source>
        <dbReference type="EMBL" id="MDD1792470.1"/>
    </source>
</evidence>
<evidence type="ECO:0000256" key="1">
    <source>
        <dbReference type="ARBA" id="ARBA00023015"/>
    </source>
</evidence>
<dbReference type="PANTHER" id="PTHR43280:SF27">
    <property type="entry name" value="TRANSCRIPTIONAL REGULATOR MTLR"/>
    <property type="match status" value="1"/>
</dbReference>
<evidence type="ECO:0000256" key="3">
    <source>
        <dbReference type="ARBA" id="ARBA00023163"/>
    </source>
</evidence>
<keyword evidence="3" id="KW-0804">Transcription</keyword>
<dbReference type="InterPro" id="IPR018062">
    <property type="entry name" value="HTH_AraC-typ_CS"/>
</dbReference>
<dbReference type="InterPro" id="IPR018060">
    <property type="entry name" value="HTH_AraC"/>
</dbReference>
<dbReference type="InterPro" id="IPR009057">
    <property type="entry name" value="Homeodomain-like_sf"/>
</dbReference>
<proteinExistence type="predicted"/>
<dbReference type="Gene3D" id="1.10.10.60">
    <property type="entry name" value="Homeodomain-like"/>
    <property type="match status" value="2"/>
</dbReference>
<dbReference type="EMBL" id="JAJUBC010000004">
    <property type="protein sequence ID" value="MDD1792470.1"/>
    <property type="molecule type" value="Genomic_DNA"/>
</dbReference>
<dbReference type="PANTHER" id="PTHR43280">
    <property type="entry name" value="ARAC-FAMILY TRANSCRIPTIONAL REGULATOR"/>
    <property type="match status" value="1"/>
</dbReference>
<name>A0ABT5QWS4_9GAMM</name>
<accession>A0ABT5QWS4</accession>
<evidence type="ECO:0000259" key="4">
    <source>
        <dbReference type="PROSITE" id="PS01124"/>
    </source>
</evidence>
<feature type="domain" description="HTH araC/xylS-type" evidence="4">
    <location>
        <begin position="195"/>
        <end position="293"/>
    </location>
</feature>
<dbReference type="PROSITE" id="PS01124">
    <property type="entry name" value="HTH_ARAC_FAMILY_2"/>
    <property type="match status" value="1"/>
</dbReference>
<gene>
    <name evidence="5" type="ORF">LRP50_04925</name>
</gene>
<dbReference type="RefSeq" id="WP_274163373.1">
    <property type="nucleotide sequence ID" value="NZ_JAJUBC010000004.1"/>
</dbReference>